<organism evidence="2 3">
    <name type="scientific">Pseudolycoriella hygida</name>
    <dbReference type="NCBI Taxonomy" id="35572"/>
    <lineage>
        <taxon>Eukaryota</taxon>
        <taxon>Metazoa</taxon>
        <taxon>Ecdysozoa</taxon>
        <taxon>Arthropoda</taxon>
        <taxon>Hexapoda</taxon>
        <taxon>Insecta</taxon>
        <taxon>Pterygota</taxon>
        <taxon>Neoptera</taxon>
        <taxon>Endopterygota</taxon>
        <taxon>Diptera</taxon>
        <taxon>Nematocera</taxon>
        <taxon>Sciaroidea</taxon>
        <taxon>Sciaridae</taxon>
        <taxon>Pseudolycoriella</taxon>
    </lineage>
</organism>
<proteinExistence type="predicted"/>
<feature type="region of interest" description="Disordered" evidence="1">
    <location>
        <begin position="54"/>
        <end position="83"/>
    </location>
</feature>
<dbReference type="EMBL" id="WJQU01000002">
    <property type="protein sequence ID" value="KAJ6641788.1"/>
    <property type="molecule type" value="Genomic_DNA"/>
</dbReference>
<keyword evidence="3" id="KW-1185">Reference proteome</keyword>
<evidence type="ECO:0000313" key="3">
    <source>
        <dbReference type="Proteomes" id="UP001151699"/>
    </source>
</evidence>
<gene>
    <name evidence="2" type="ORF">Bhyg_06731</name>
</gene>
<dbReference type="Proteomes" id="UP001151699">
    <property type="component" value="Chromosome B"/>
</dbReference>
<comment type="caution">
    <text evidence="2">The sequence shown here is derived from an EMBL/GenBank/DDBJ whole genome shotgun (WGS) entry which is preliminary data.</text>
</comment>
<feature type="non-terminal residue" evidence="2">
    <location>
        <position position="1"/>
    </location>
</feature>
<feature type="compositionally biased region" description="Basic and acidic residues" evidence="1">
    <location>
        <begin position="70"/>
        <end position="83"/>
    </location>
</feature>
<accession>A0A9Q0S2Q2</accession>
<feature type="non-terminal residue" evidence="2">
    <location>
        <position position="83"/>
    </location>
</feature>
<sequence>RFKAPPRRIHISVDSSDFERFTNVYYADGSDATTKEEALEVLLEKYFSGIDSSPSKQIANKEHRRKPKAKDRAIVRRLVTEER</sequence>
<protein>
    <submittedName>
        <fullName evidence="2">Uncharacterized protein</fullName>
    </submittedName>
</protein>
<dbReference type="AlphaFoldDB" id="A0A9Q0S2Q2"/>
<evidence type="ECO:0000256" key="1">
    <source>
        <dbReference type="SAM" id="MobiDB-lite"/>
    </source>
</evidence>
<reference evidence="2" key="1">
    <citation type="submission" date="2022-07" db="EMBL/GenBank/DDBJ databases">
        <authorList>
            <person name="Trinca V."/>
            <person name="Uliana J.V.C."/>
            <person name="Torres T.T."/>
            <person name="Ward R.J."/>
            <person name="Monesi N."/>
        </authorList>
    </citation>
    <scope>NUCLEOTIDE SEQUENCE</scope>
    <source>
        <strain evidence="2">HSMRA1968</strain>
        <tissue evidence="2">Whole embryos</tissue>
    </source>
</reference>
<name>A0A9Q0S2Q2_9DIPT</name>
<evidence type="ECO:0000313" key="2">
    <source>
        <dbReference type="EMBL" id="KAJ6641788.1"/>
    </source>
</evidence>